<keyword evidence="4 13" id="KW-0645">Protease</keyword>
<evidence type="ECO:0000313" key="14">
    <source>
        <dbReference type="Proteomes" id="UP000824204"/>
    </source>
</evidence>
<keyword evidence="6" id="KW-0378">Hydrolase</keyword>
<evidence type="ECO:0000256" key="9">
    <source>
        <dbReference type="ARBA" id="ARBA00023049"/>
    </source>
</evidence>
<dbReference type="GO" id="GO:0006508">
    <property type="term" value="P:proteolysis"/>
    <property type="evidence" value="ECO:0007669"/>
    <property type="project" value="UniProtKB-KW"/>
</dbReference>
<keyword evidence="10 11" id="KW-0472">Membrane</keyword>
<dbReference type="InterPro" id="IPR008915">
    <property type="entry name" value="Peptidase_M50"/>
</dbReference>
<dbReference type="InterPro" id="IPR004387">
    <property type="entry name" value="Pept_M50_Zn"/>
</dbReference>
<feature type="transmembrane region" description="Helical" evidence="11">
    <location>
        <begin position="357"/>
        <end position="377"/>
    </location>
</feature>
<evidence type="ECO:0000256" key="3">
    <source>
        <dbReference type="ARBA" id="ARBA00007931"/>
    </source>
</evidence>
<dbReference type="InterPro" id="IPR036034">
    <property type="entry name" value="PDZ_sf"/>
</dbReference>
<dbReference type="PANTHER" id="PTHR42837:SF2">
    <property type="entry name" value="MEMBRANE METALLOPROTEASE ARASP2, CHLOROPLASTIC-RELATED"/>
    <property type="match status" value="1"/>
</dbReference>
<evidence type="ECO:0000256" key="5">
    <source>
        <dbReference type="ARBA" id="ARBA00022692"/>
    </source>
</evidence>
<evidence type="ECO:0000256" key="7">
    <source>
        <dbReference type="ARBA" id="ARBA00022833"/>
    </source>
</evidence>
<protein>
    <submittedName>
        <fullName evidence="13">Site-2 protease family protein</fullName>
    </submittedName>
</protein>
<keyword evidence="9" id="KW-0482">Metalloprotease</keyword>
<reference evidence="13" key="1">
    <citation type="journal article" date="2021" name="PeerJ">
        <title>Extensive microbial diversity within the chicken gut microbiome revealed by metagenomics and culture.</title>
        <authorList>
            <person name="Gilroy R."/>
            <person name="Ravi A."/>
            <person name="Getino M."/>
            <person name="Pursley I."/>
            <person name="Horton D.L."/>
            <person name="Alikhan N.F."/>
            <person name="Baker D."/>
            <person name="Gharbi K."/>
            <person name="Hall N."/>
            <person name="Watson M."/>
            <person name="Adriaenssens E.M."/>
            <person name="Foster-Nyarko E."/>
            <person name="Jarju S."/>
            <person name="Secka A."/>
            <person name="Antonio M."/>
            <person name="Oren A."/>
            <person name="Chaudhuri R.R."/>
            <person name="La Ragione R."/>
            <person name="Hildebrand F."/>
            <person name="Pallen M.J."/>
        </authorList>
    </citation>
    <scope>NUCLEOTIDE SEQUENCE</scope>
    <source>
        <strain evidence="13">811</strain>
    </source>
</reference>
<comment type="caution">
    <text evidence="13">The sequence shown here is derived from an EMBL/GenBank/DDBJ whole genome shotgun (WGS) entry which is preliminary data.</text>
</comment>
<dbReference type="EMBL" id="DXFX01000098">
    <property type="protein sequence ID" value="HIX08312.1"/>
    <property type="molecule type" value="Genomic_DNA"/>
</dbReference>
<dbReference type="Proteomes" id="UP000824204">
    <property type="component" value="Unassembled WGS sequence"/>
</dbReference>
<evidence type="ECO:0000259" key="12">
    <source>
        <dbReference type="Pfam" id="PF02163"/>
    </source>
</evidence>
<feature type="transmembrane region" description="Helical" evidence="11">
    <location>
        <begin position="104"/>
        <end position="129"/>
    </location>
</feature>
<dbReference type="AlphaFoldDB" id="A0A9D1V8Y4"/>
<gene>
    <name evidence="13" type="ORF">H9741_07575</name>
</gene>
<dbReference type="CDD" id="cd06163">
    <property type="entry name" value="S2P-M50_PDZ_RseP-like"/>
    <property type="match status" value="1"/>
</dbReference>
<evidence type="ECO:0000256" key="6">
    <source>
        <dbReference type="ARBA" id="ARBA00022801"/>
    </source>
</evidence>
<comment type="similarity">
    <text evidence="3">Belongs to the peptidase M50B family.</text>
</comment>
<evidence type="ECO:0000256" key="4">
    <source>
        <dbReference type="ARBA" id="ARBA00022670"/>
    </source>
</evidence>
<comment type="cofactor">
    <cofactor evidence="1">
        <name>Zn(2+)</name>
        <dbReference type="ChEBI" id="CHEBI:29105"/>
    </cofactor>
</comment>
<dbReference type="GO" id="GO:0004222">
    <property type="term" value="F:metalloendopeptidase activity"/>
    <property type="evidence" value="ECO:0007669"/>
    <property type="project" value="InterPro"/>
</dbReference>
<dbReference type="PANTHER" id="PTHR42837">
    <property type="entry name" value="REGULATOR OF SIGMA-E PROTEASE RSEP"/>
    <property type="match status" value="1"/>
</dbReference>
<evidence type="ECO:0000313" key="13">
    <source>
        <dbReference type="EMBL" id="HIX08312.1"/>
    </source>
</evidence>
<dbReference type="GO" id="GO:0016020">
    <property type="term" value="C:membrane"/>
    <property type="evidence" value="ECO:0007669"/>
    <property type="project" value="UniProtKB-SubCell"/>
</dbReference>
<name>A0A9D1V8Y4_9FIRM</name>
<sequence length="380" mass="41476">MTLQLLAFSDVMSAVGSVLLALLILLAMITVHEFGHWAAGKLLHFKITEFAIGFGPALFKHTKKNGEIFSVRALPLGGYCAFAGEEEDADDPDAFNNKKPWRRIIVLFAGAFMNYVLALALILTSFFAYGQLLLMTYRTDGAQVTQSGIPVSGYSFADEDVILSCEGKGIYLTSDLMEALEGKKEGDLVQFVVSRKGEEGRSEQEISVMLRSDASFENLTDTDPLWQALGIAKRANEDGTSTWMVASAVYKGFGFFRTVGNAFSYSFRIGGTIFKVLGQLFTGHLGLEAFGGPVTTIKLTSQIASQSFQQFLEIAAFIGVNLAVFNLLPIPALDGSKIVFTLIEWVRGKPVNRKVEAAIHFAGFVLLIGFAILVDLLQFL</sequence>
<dbReference type="Gene3D" id="2.30.42.10">
    <property type="match status" value="1"/>
</dbReference>
<feature type="transmembrane region" description="Helical" evidence="11">
    <location>
        <begin position="12"/>
        <end position="31"/>
    </location>
</feature>
<proteinExistence type="inferred from homology"/>
<keyword evidence="8 11" id="KW-1133">Transmembrane helix</keyword>
<feature type="domain" description="Peptidase M50" evidence="12">
    <location>
        <begin position="21"/>
        <end position="368"/>
    </location>
</feature>
<dbReference type="Pfam" id="PF02163">
    <property type="entry name" value="Peptidase_M50"/>
    <property type="match status" value="1"/>
</dbReference>
<evidence type="ECO:0000256" key="11">
    <source>
        <dbReference type="SAM" id="Phobius"/>
    </source>
</evidence>
<accession>A0A9D1V8Y4</accession>
<evidence type="ECO:0000256" key="2">
    <source>
        <dbReference type="ARBA" id="ARBA00004141"/>
    </source>
</evidence>
<evidence type="ECO:0000256" key="1">
    <source>
        <dbReference type="ARBA" id="ARBA00001947"/>
    </source>
</evidence>
<evidence type="ECO:0000256" key="10">
    <source>
        <dbReference type="ARBA" id="ARBA00023136"/>
    </source>
</evidence>
<reference evidence="13" key="2">
    <citation type="submission" date="2021-04" db="EMBL/GenBank/DDBJ databases">
        <authorList>
            <person name="Gilroy R."/>
        </authorList>
    </citation>
    <scope>NUCLEOTIDE SEQUENCE</scope>
    <source>
        <strain evidence="13">811</strain>
    </source>
</reference>
<comment type="subcellular location">
    <subcellularLocation>
        <location evidence="2">Membrane</location>
        <topology evidence="2">Multi-pass membrane protein</topology>
    </subcellularLocation>
</comment>
<keyword evidence="7" id="KW-0862">Zinc</keyword>
<keyword evidence="5 11" id="KW-0812">Transmembrane</keyword>
<evidence type="ECO:0000256" key="8">
    <source>
        <dbReference type="ARBA" id="ARBA00022989"/>
    </source>
</evidence>
<organism evidence="13 14">
    <name type="scientific">Candidatus Borkfalkia faecipullorum</name>
    <dbReference type="NCBI Taxonomy" id="2838510"/>
    <lineage>
        <taxon>Bacteria</taxon>
        <taxon>Bacillati</taxon>
        <taxon>Bacillota</taxon>
        <taxon>Clostridia</taxon>
        <taxon>Christensenellales</taxon>
        <taxon>Christensenellaceae</taxon>
        <taxon>Candidatus Borkfalkia</taxon>
    </lineage>
</organism>